<dbReference type="RefSeq" id="WP_189360034.1">
    <property type="nucleotide sequence ID" value="NZ_BMWZ01000003.1"/>
</dbReference>
<keyword evidence="2" id="KW-1185">Reference proteome</keyword>
<evidence type="ECO:0000313" key="2">
    <source>
        <dbReference type="Proteomes" id="UP000636004"/>
    </source>
</evidence>
<comment type="caution">
    <text evidence="1">The sequence shown here is derived from an EMBL/GenBank/DDBJ whole genome shotgun (WGS) entry which is preliminary data.</text>
</comment>
<dbReference type="Proteomes" id="UP000636004">
    <property type="component" value="Unassembled WGS sequence"/>
</dbReference>
<organism evidence="1 2">
    <name type="scientific">Algibacter mikhailovii</name>
    <dbReference type="NCBI Taxonomy" id="425498"/>
    <lineage>
        <taxon>Bacteria</taxon>
        <taxon>Pseudomonadati</taxon>
        <taxon>Bacteroidota</taxon>
        <taxon>Flavobacteriia</taxon>
        <taxon>Flavobacteriales</taxon>
        <taxon>Flavobacteriaceae</taxon>
        <taxon>Algibacter</taxon>
    </lineage>
</organism>
<dbReference type="AlphaFoldDB" id="A0A918V7L1"/>
<gene>
    <name evidence="1" type="ORF">GCM10007028_13510</name>
</gene>
<dbReference type="EMBL" id="BMWZ01000003">
    <property type="protein sequence ID" value="GGZ77537.1"/>
    <property type="molecule type" value="Genomic_DNA"/>
</dbReference>
<sequence>METVQKKSEKQQLKQHVNLVDGTFTLSEARTILNGLLDTKINFHKIQRLSINEGDSSDPCTFDTGRIVELIDSKQDTKTFLADANLKGKKLRIESTVTINVID</sequence>
<accession>A0A918V7L1</accession>
<protein>
    <submittedName>
        <fullName evidence="1">Uncharacterized protein</fullName>
    </submittedName>
</protein>
<proteinExistence type="predicted"/>
<evidence type="ECO:0000313" key="1">
    <source>
        <dbReference type="EMBL" id="GGZ77537.1"/>
    </source>
</evidence>
<reference evidence="1" key="1">
    <citation type="journal article" date="2014" name="Int. J. Syst. Evol. Microbiol.">
        <title>Complete genome sequence of Corynebacterium casei LMG S-19264T (=DSM 44701T), isolated from a smear-ripened cheese.</title>
        <authorList>
            <consortium name="US DOE Joint Genome Institute (JGI-PGF)"/>
            <person name="Walter F."/>
            <person name="Albersmeier A."/>
            <person name="Kalinowski J."/>
            <person name="Ruckert C."/>
        </authorList>
    </citation>
    <scope>NUCLEOTIDE SEQUENCE</scope>
    <source>
        <strain evidence="1">KCTC 12710</strain>
    </source>
</reference>
<reference evidence="1" key="2">
    <citation type="submission" date="2020-09" db="EMBL/GenBank/DDBJ databases">
        <authorList>
            <person name="Sun Q."/>
            <person name="Kim S."/>
        </authorList>
    </citation>
    <scope>NUCLEOTIDE SEQUENCE</scope>
    <source>
        <strain evidence="1">KCTC 12710</strain>
    </source>
</reference>
<name>A0A918V7L1_9FLAO</name>